<keyword evidence="1 2" id="KW-0315">Glutamine amidotransferase</keyword>
<feature type="active site" evidence="2">
    <location>
        <position position="214"/>
    </location>
</feature>
<dbReference type="InterPro" id="IPR029062">
    <property type="entry name" value="Class_I_gatase-like"/>
</dbReference>
<accession>A0A955IDL5</accession>
<sequence>MYNDKHKLKFVHLYPEEMNIYGDMGNVLTLKKRCEWRGIEFEITNINLNSNKFEQGDIYFMGGGQDNDMYKVFEDLQKYKNTFLNDEIANNKQFLLICGGFQLFGKYFIDFQGRQISGLGILPLETKAPSDNLHDRCLGNLVTEINPNLIEEVNKYYGKKSSNYLVGFENHGGQTYFTDDSVSPLGKVIIGSGNNSKEMIEGVFYKNIIGSYMHGSLLPKNPHLADFIIGRALFRKYGESFQLTTLNDSVEWNSHKAILNKMGVTYNF</sequence>
<evidence type="ECO:0000256" key="2">
    <source>
        <dbReference type="HAMAP-Rule" id="MF_02213"/>
    </source>
</evidence>
<keyword evidence="2" id="KW-0573">Peptidoglycan synthesis</keyword>
<keyword evidence="2" id="KW-0436">Ligase</keyword>
<dbReference type="PANTHER" id="PTHR21343">
    <property type="entry name" value="DETHIOBIOTIN SYNTHETASE"/>
    <property type="match status" value="1"/>
</dbReference>
<feature type="active site" description="Nucleophile" evidence="2">
    <location>
        <position position="98"/>
    </location>
</feature>
<dbReference type="Pfam" id="PF07685">
    <property type="entry name" value="GATase_3"/>
    <property type="match status" value="1"/>
</dbReference>
<feature type="binding site" evidence="2">
    <location>
        <position position="136"/>
    </location>
    <ligand>
        <name>substrate</name>
    </ligand>
</feature>
<keyword evidence="2" id="KW-0133">Cell shape</keyword>
<protein>
    <recommendedName>
        <fullName evidence="2">Lipid II isoglutaminyl synthase (glutamine-hydrolyzing) subunit GatD</fullName>
        <ecNumber evidence="2">6.3.5.13</ecNumber>
    </recommendedName>
    <alternativeName>
        <fullName evidence="2">Lipid II isoglutaminyl synthase glutaminase subunit</fullName>
        <ecNumber evidence="2">3.5.1.2</ecNumber>
    </alternativeName>
</protein>
<comment type="catalytic activity">
    <reaction evidence="2">
        <text>L-glutamine + H2O = L-glutamate + NH4(+)</text>
        <dbReference type="Rhea" id="RHEA:15889"/>
        <dbReference type="ChEBI" id="CHEBI:15377"/>
        <dbReference type="ChEBI" id="CHEBI:28938"/>
        <dbReference type="ChEBI" id="CHEBI:29985"/>
        <dbReference type="ChEBI" id="CHEBI:58359"/>
        <dbReference type="EC" id="3.5.1.2"/>
    </reaction>
</comment>
<gene>
    <name evidence="2" type="primary">gatD</name>
    <name evidence="4" type="ORF">KC675_00630</name>
</gene>
<proteinExistence type="inferred from homology"/>
<organism evidence="4 5">
    <name type="scientific">Candidatus Dojkabacteria bacterium</name>
    <dbReference type="NCBI Taxonomy" id="2099670"/>
    <lineage>
        <taxon>Bacteria</taxon>
        <taxon>Candidatus Dojkabacteria</taxon>
    </lineage>
</organism>
<dbReference type="PROSITE" id="PS51274">
    <property type="entry name" value="GATASE_COBBQ"/>
    <property type="match status" value="1"/>
</dbReference>
<dbReference type="GO" id="GO:0009252">
    <property type="term" value="P:peptidoglycan biosynthetic process"/>
    <property type="evidence" value="ECO:0007669"/>
    <property type="project" value="UniProtKB-UniRule"/>
</dbReference>
<comment type="function">
    <text evidence="2">The lipid II isoglutaminyl synthase complex catalyzes the formation of alpha-D-isoglutamine in the cell wall lipid II stem peptide. The GatD subunit catalyzes the hydrolysis of glutamine to glutamate and ammonia. The resulting ammonia molecule is channeled to the active site of MurT.</text>
</comment>
<dbReference type="InterPro" id="IPR043702">
    <property type="entry name" value="Lipid_II_synth_GatD"/>
</dbReference>
<dbReference type="EC" id="3.5.1.2" evidence="2"/>
<dbReference type="EMBL" id="JAGQLL010000006">
    <property type="protein sequence ID" value="MCA9379663.1"/>
    <property type="molecule type" value="Genomic_DNA"/>
</dbReference>
<keyword evidence="2" id="KW-0961">Cell wall biogenesis/degradation</keyword>
<feature type="domain" description="CobB/CobQ-like glutamine amidotransferase" evidence="3">
    <location>
        <begin position="11"/>
        <end position="221"/>
    </location>
</feature>
<dbReference type="AlphaFoldDB" id="A0A955IDL5"/>
<name>A0A955IDL5_9BACT</name>
<comment type="similarity">
    <text evidence="2">Belongs to the CobB/CobQ family. GatD subfamily.</text>
</comment>
<dbReference type="InterPro" id="IPR033949">
    <property type="entry name" value="CobQ_GATase1"/>
</dbReference>
<reference evidence="4" key="1">
    <citation type="submission" date="2020-04" db="EMBL/GenBank/DDBJ databases">
        <authorList>
            <person name="Zhang T."/>
        </authorList>
    </citation>
    <scope>NUCLEOTIDE SEQUENCE</scope>
    <source>
        <strain evidence="4">HKST-UBA15</strain>
    </source>
</reference>
<dbReference type="HAMAP" id="MF_02213">
    <property type="entry name" value="Lipid_II_synth_GatD"/>
    <property type="match status" value="1"/>
</dbReference>
<dbReference type="GO" id="GO:0008360">
    <property type="term" value="P:regulation of cell shape"/>
    <property type="evidence" value="ECO:0007669"/>
    <property type="project" value="UniProtKB-KW"/>
</dbReference>
<keyword evidence="2" id="KW-0378">Hydrolase</keyword>
<evidence type="ECO:0000313" key="5">
    <source>
        <dbReference type="Proteomes" id="UP000745577"/>
    </source>
</evidence>
<dbReference type="Gene3D" id="3.40.50.880">
    <property type="match status" value="1"/>
</dbReference>
<evidence type="ECO:0000313" key="4">
    <source>
        <dbReference type="EMBL" id="MCA9379663.1"/>
    </source>
</evidence>
<dbReference type="GO" id="GO:0004359">
    <property type="term" value="F:glutaminase activity"/>
    <property type="evidence" value="ECO:0007669"/>
    <property type="project" value="UniProtKB-UniRule"/>
</dbReference>
<dbReference type="GO" id="GO:0009236">
    <property type="term" value="P:cobalamin biosynthetic process"/>
    <property type="evidence" value="ECO:0007669"/>
    <property type="project" value="InterPro"/>
</dbReference>
<comment type="subunit">
    <text evidence="2">Forms a heterodimer with MurT.</text>
</comment>
<comment type="catalytic activity">
    <reaction evidence="2">
        <text>beta-D-GlcNAc-(1-&gt;4)-Mur2Ac(oyl-L-Ala-gamma-D-Glu-L-Lys-D-Ala-D-Ala)-di-trans,octa-cis-undecaprenyl diphosphate + L-glutamine + ATP + H2O = beta-D-GlcNAc-(1-&gt;4)-Mur2Ac(oyl-L-Ala-D-isoglutaminyl-L-Lys-D-Ala-D-Ala)-di-trans,octa-cis-undecaprenyl diphosphate + L-glutamate + ADP + phosphate + H(+)</text>
        <dbReference type="Rhea" id="RHEA:57928"/>
        <dbReference type="ChEBI" id="CHEBI:15377"/>
        <dbReference type="ChEBI" id="CHEBI:15378"/>
        <dbReference type="ChEBI" id="CHEBI:29985"/>
        <dbReference type="ChEBI" id="CHEBI:30616"/>
        <dbReference type="ChEBI" id="CHEBI:43474"/>
        <dbReference type="ChEBI" id="CHEBI:58359"/>
        <dbReference type="ChEBI" id="CHEBI:60033"/>
        <dbReference type="ChEBI" id="CHEBI:62233"/>
        <dbReference type="ChEBI" id="CHEBI:456216"/>
        <dbReference type="EC" id="6.3.5.13"/>
    </reaction>
</comment>
<comment type="pathway">
    <text evidence="2">Cell wall biogenesis; peptidoglycan biosynthesis.</text>
</comment>
<dbReference type="GO" id="GO:0071555">
    <property type="term" value="P:cell wall organization"/>
    <property type="evidence" value="ECO:0007669"/>
    <property type="project" value="UniProtKB-KW"/>
</dbReference>
<dbReference type="SUPFAM" id="SSF52317">
    <property type="entry name" value="Class I glutamine amidotransferase-like"/>
    <property type="match status" value="1"/>
</dbReference>
<dbReference type="CDD" id="cd01750">
    <property type="entry name" value="GATase1_CobQ"/>
    <property type="match status" value="1"/>
</dbReference>
<dbReference type="EC" id="6.3.5.13" evidence="2"/>
<dbReference type="InterPro" id="IPR011698">
    <property type="entry name" value="GATase_3"/>
</dbReference>
<evidence type="ECO:0000256" key="1">
    <source>
        <dbReference type="ARBA" id="ARBA00022962"/>
    </source>
</evidence>
<dbReference type="Proteomes" id="UP000745577">
    <property type="component" value="Unassembled WGS sequence"/>
</dbReference>
<reference evidence="4" key="2">
    <citation type="journal article" date="2021" name="Microbiome">
        <title>Successional dynamics and alternative stable states in a saline activated sludge microbial community over 9 years.</title>
        <authorList>
            <person name="Wang Y."/>
            <person name="Ye J."/>
            <person name="Ju F."/>
            <person name="Liu L."/>
            <person name="Boyd J.A."/>
            <person name="Deng Y."/>
            <person name="Parks D.H."/>
            <person name="Jiang X."/>
            <person name="Yin X."/>
            <person name="Woodcroft B.J."/>
            <person name="Tyson G.W."/>
            <person name="Hugenholtz P."/>
            <person name="Polz M.F."/>
            <person name="Zhang T."/>
        </authorList>
    </citation>
    <scope>NUCLEOTIDE SEQUENCE</scope>
    <source>
        <strain evidence="4">HKST-UBA15</strain>
    </source>
</reference>
<evidence type="ECO:0000259" key="3">
    <source>
        <dbReference type="Pfam" id="PF07685"/>
    </source>
</evidence>
<comment type="caution">
    <text evidence="4">The sequence shown here is derived from an EMBL/GenBank/DDBJ whole genome shotgun (WGS) entry which is preliminary data.</text>
</comment>
<dbReference type="PANTHER" id="PTHR21343:SF9">
    <property type="entry name" value="LIPID II ISOGLUTAMINYL SYNTHASE (GLUTAMINE-HYDROLYZING) SUBUNIT GATD"/>
    <property type="match status" value="1"/>
</dbReference>
<dbReference type="GO" id="GO:0140282">
    <property type="term" value="F:carbon-nitrogen ligase activity on lipid II"/>
    <property type="evidence" value="ECO:0007669"/>
    <property type="project" value="UniProtKB-UniRule"/>
</dbReference>